<reference evidence="3" key="1">
    <citation type="submission" date="2016-10" db="EMBL/GenBank/DDBJ databases">
        <authorList>
            <person name="Varghese N."/>
            <person name="Submissions S."/>
        </authorList>
    </citation>
    <scope>NUCLEOTIDE SEQUENCE [LARGE SCALE GENOMIC DNA]</scope>
    <source>
        <strain evidence="3">MO64</strain>
    </source>
</reference>
<name>A0A1I4G1A5_9GAMM</name>
<dbReference type="SMART" id="SM00347">
    <property type="entry name" value="HTH_MARR"/>
    <property type="match status" value="1"/>
</dbReference>
<dbReference type="PRINTS" id="PR00598">
    <property type="entry name" value="HTHMARR"/>
</dbReference>
<protein>
    <submittedName>
        <fullName evidence="2">DNA-binding transcriptional regulator, MarR family</fullName>
    </submittedName>
</protein>
<dbReference type="GO" id="GO:0003677">
    <property type="term" value="F:DNA binding"/>
    <property type="evidence" value="ECO:0007669"/>
    <property type="project" value="UniProtKB-KW"/>
</dbReference>
<accession>A0A1I4G1A5</accession>
<dbReference type="Gene3D" id="1.10.10.10">
    <property type="entry name" value="Winged helix-like DNA-binding domain superfamily/Winged helix DNA-binding domain"/>
    <property type="match status" value="1"/>
</dbReference>
<organism evidence="2 3">
    <name type="scientific">Rhodanobacter glycinis</name>
    <dbReference type="NCBI Taxonomy" id="582702"/>
    <lineage>
        <taxon>Bacteria</taxon>
        <taxon>Pseudomonadati</taxon>
        <taxon>Pseudomonadota</taxon>
        <taxon>Gammaproteobacteria</taxon>
        <taxon>Lysobacterales</taxon>
        <taxon>Rhodanobacteraceae</taxon>
        <taxon>Rhodanobacter</taxon>
    </lineage>
</organism>
<keyword evidence="3" id="KW-1185">Reference proteome</keyword>
<dbReference type="InterPro" id="IPR000835">
    <property type="entry name" value="HTH_MarR-typ"/>
</dbReference>
<dbReference type="EMBL" id="FOSR01000021">
    <property type="protein sequence ID" value="SFL23908.1"/>
    <property type="molecule type" value="Genomic_DNA"/>
</dbReference>
<evidence type="ECO:0000313" key="3">
    <source>
        <dbReference type="Proteomes" id="UP000198725"/>
    </source>
</evidence>
<gene>
    <name evidence="2" type="ORF">SAMN05192579_12110</name>
</gene>
<dbReference type="SUPFAM" id="SSF46785">
    <property type="entry name" value="Winged helix' DNA-binding domain"/>
    <property type="match status" value="1"/>
</dbReference>
<dbReference type="GO" id="GO:0003700">
    <property type="term" value="F:DNA-binding transcription factor activity"/>
    <property type="evidence" value="ECO:0007669"/>
    <property type="project" value="InterPro"/>
</dbReference>
<keyword evidence="2" id="KW-0238">DNA-binding</keyword>
<evidence type="ECO:0000313" key="2">
    <source>
        <dbReference type="EMBL" id="SFL23908.1"/>
    </source>
</evidence>
<sequence length="164" mass="17983">MTTKKNVQHAHISPRTRALHDALLKMGSVFNRPDVDERMVRAAGIPLEGALFPLLTMVERFGPIGIVELANRGGRDYTTVSRQVSRLEAQGLVTRRADARDARVRAVVVTSRGKAMTDALDAARERAAQALFASWKPADVDTLVRLVQRFAADLEAHSVPDEAS</sequence>
<dbReference type="GO" id="GO:0006950">
    <property type="term" value="P:response to stress"/>
    <property type="evidence" value="ECO:0007669"/>
    <property type="project" value="TreeGrafter"/>
</dbReference>
<dbReference type="AlphaFoldDB" id="A0A1I4G1A5"/>
<proteinExistence type="predicted"/>
<dbReference type="InterPro" id="IPR011991">
    <property type="entry name" value="ArsR-like_HTH"/>
</dbReference>
<dbReference type="PANTHER" id="PTHR33164">
    <property type="entry name" value="TRANSCRIPTIONAL REGULATOR, MARR FAMILY"/>
    <property type="match status" value="1"/>
</dbReference>
<dbReference type="CDD" id="cd00090">
    <property type="entry name" value="HTH_ARSR"/>
    <property type="match status" value="1"/>
</dbReference>
<dbReference type="Pfam" id="PF01047">
    <property type="entry name" value="MarR"/>
    <property type="match status" value="1"/>
</dbReference>
<dbReference type="PROSITE" id="PS50995">
    <property type="entry name" value="HTH_MARR_2"/>
    <property type="match status" value="1"/>
</dbReference>
<dbReference type="InterPro" id="IPR039422">
    <property type="entry name" value="MarR/SlyA-like"/>
</dbReference>
<feature type="domain" description="HTH marR-type" evidence="1">
    <location>
        <begin position="16"/>
        <end position="152"/>
    </location>
</feature>
<dbReference type="InterPro" id="IPR036388">
    <property type="entry name" value="WH-like_DNA-bd_sf"/>
</dbReference>
<dbReference type="RefSeq" id="WP_092705180.1">
    <property type="nucleotide sequence ID" value="NZ_FOSR01000021.1"/>
</dbReference>
<dbReference type="InterPro" id="IPR036390">
    <property type="entry name" value="WH_DNA-bd_sf"/>
</dbReference>
<dbReference type="Proteomes" id="UP000198725">
    <property type="component" value="Unassembled WGS sequence"/>
</dbReference>
<evidence type="ECO:0000259" key="1">
    <source>
        <dbReference type="PROSITE" id="PS50995"/>
    </source>
</evidence>
<dbReference type="PANTHER" id="PTHR33164:SF57">
    <property type="entry name" value="MARR-FAMILY TRANSCRIPTIONAL REGULATOR"/>
    <property type="match status" value="1"/>
</dbReference>